<comment type="subcellular location">
    <subcellularLocation>
        <location evidence="1">Nucleus</location>
    </subcellularLocation>
</comment>
<dbReference type="AlphaFoldDB" id="A0AAV5AQJ4"/>
<evidence type="ECO:0000256" key="5">
    <source>
        <dbReference type="SAM" id="MobiDB-lite"/>
    </source>
</evidence>
<evidence type="ECO:0000256" key="1">
    <source>
        <dbReference type="ARBA" id="ARBA00004123"/>
    </source>
</evidence>
<feature type="compositionally biased region" description="Acidic residues" evidence="5">
    <location>
        <begin position="661"/>
        <end position="688"/>
    </location>
</feature>
<reference evidence="8" key="1">
    <citation type="submission" date="2021-10" db="EMBL/GenBank/DDBJ databases">
        <title>De novo Genome Assembly of Clathrus columnatus (Basidiomycota, Fungi) Using Illumina and Nanopore Sequence Data.</title>
        <authorList>
            <person name="Ogiso-Tanaka E."/>
            <person name="Itagaki H."/>
            <person name="Hosoya T."/>
            <person name="Hosaka K."/>
        </authorList>
    </citation>
    <scope>NUCLEOTIDE SEQUENCE</scope>
    <source>
        <strain evidence="8">MO-923</strain>
    </source>
</reference>
<dbReference type="Pfam" id="PF04084">
    <property type="entry name" value="RecA-like_ORC2"/>
    <property type="match status" value="1"/>
</dbReference>
<protein>
    <recommendedName>
        <fullName evidence="10">Flavin-containing monooxygenase</fullName>
    </recommendedName>
</protein>
<accession>A0AAV5AQJ4</accession>
<feature type="domain" description="Origin recognition complex subunit 2 winged-helix" evidence="7">
    <location>
        <begin position="1027"/>
        <end position="1086"/>
    </location>
</feature>
<evidence type="ECO:0000256" key="4">
    <source>
        <dbReference type="ARBA" id="ARBA00023242"/>
    </source>
</evidence>
<feature type="domain" description="Origin recognition complex subunit 2 RecA-like" evidence="6">
    <location>
        <begin position="762"/>
        <end position="951"/>
    </location>
</feature>
<evidence type="ECO:0000259" key="7">
    <source>
        <dbReference type="Pfam" id="PF24882"/>
    </source>
</evidence>
<dbReference type="InterPro" id="IPR056772">
    <property type="entry name" value="RecA-like_ORC2"/>
</dbReference>
<evidence type="ECO:0000259" key="6">
    <source>
        <dbReference type="Pfam" id="PF04084"/>
    </source>
</evidence>
<comment type="similarity">
    <text evidence="2">Belongs to the ORC2 family.</text>
</comment>
<dbReference type="PANTHER" id="PTHR14052:SF0">
    <property type="entry name" value="ORIGIN RECOGNITION COMPLEX SUBUNIT 2"/>
    <property type="match status" value="1"/>
</dbReference>
<dbReference type="InterPro" id="IPR007220">
    <property type="entry name" value="ORC2"/>
</dbReference>
<evidence type="ECO:0000313" key="9">
    <source>
        <dbReference type="Proteomes" id="UP001050691"/>
    </source>
</evidence>
<organism evidence="8 9">
    <name type="scientific">Clathrus columnatus</name>
    <dbReference type="NCBI Taxonomy" id="1419009"/>
    <lineage>
        <taxon>Eukaryota</taxon>
        <taxon>Fungi</taxon>
        <taxon>Dikarya</taxon>
        <taxon>Basidiomycota</taxon>
        <taxon>Agaricomycotina</taxon>
        <taxon>Agaricomycetes</taxon>
        <taxon>Phallomycetidae</taxon>
        <taxon>Phallales</taxon>
        <taxon>Clathraceae</taxon>
        <taxon>Clathrus</taxon>
    </lineage>
</organism>
<dbReference type="Gene3D" id="3.50.50.60">
    <property type="entry name" value="FAD/NAD(P)-binding domain"/>
    <property type="match status" value="1"/>
</dbReference>
<evidence type="ECO:0008006" key="10">
    <source>
        <dbReference type="Google" id="ProtNLM"/>
    </source>
</evidence>
<comment type="caution">
    <text evidence="8">The sequence shown here is derived from an EMBL/GenBank/DDBJ whole genome shotgun (WGS) entry which is preliminary data.</text>
</comment>
<feature type="region of interest" description="Disordered" evidence="5">
    <location>
        <begin position="573"/>
        <end position="688"/>
    </location>
</feature>
<dbReference type="EMBL" id="BPWL01000011">
    <property type="protein sequence ID" value="GJJ15768.1"/>
    <property type="molecule type" value="Genomic_DNA"/>
</dbReference>
<feature type="compositionally biased region" description="Polar residues" evidence="5">
    <location>
        <begin position="573"/>
        <end position="604"/>
    </location>
</feature>
<evidence type="ECO:0000313" key="8">
    <source>
        <dbReference type="EMBL" id="GJJ15768.1"/>
    </source>
</evidence>
<keyword evidence="4" id="KW-0539">Nucleus</keyword>
<evidence type="ECO:0000256" key="2">
    <source>
        <dbReference type="ARBA" id="ARBA00007421"/>
    </source>
</evidence>
<keyword evidence="9" id="KW-1185">Reference proteome</keyword>
<keyword evidence="3" id="KW-0235">DNA replication</keyword>
<dbReference type="Pfam" id="PF13738">
    <property type="entry name" value="Pyr_redox_3"/>
    <property type="match status" value="1"/>
</dbReference>
<dbReference type="Pfam" id="PF24882">
    <property type="entry name" value="WHD_ORC2"/>
    <property type="match status" value="1"/>
</dbReference>
<dbReference type="GO" id="GO:0005664">
    <property type="term" value="C:nuclear origin of replication recognition complex"/>
    <property type="evidence" value="ECO:0007669"/>
    <property type="project" value="TreeGrafter"/>
</dbReference>
<evidence type="ECO:0000256" key="3">
    <source>
        <dbReference type="ARBA" id="ARBA00022705"/>
    </source>
</evidence>
<dbReference type="InterPro" id="IPR036188">
    <property type="entry name" value="FAD/NAD-bd_sf"/>
</dbReference>
<dbReference type="InterPro" id="IPR056773">
    <property type="entry name" value="WHD_ORC2"/>
</dbReference>
<dbReference type="PANTHER" id="PTHR14052">
    <property type="entry name" value="ORIGIN RECOGNITION COMPLEX SUBUNIT 2"/>
    <property type="match status" value="1"/>
</dbReference>
<dbReference type="GO" id="GO:0006260">
    <property type="term" value="P:DNA replication"/>
    <property type="evidence" value="ECO:0007669"/>
    <property type="project" value="UniProtKB-KW"/>
</dbReference>
<dbReference type="SUPFAM" id="SSF51905">
    <property type="entry name" value="FAD/NAD(P)-binding domain"/>
    <property type="match status" value="1"/>
</dbReference>
<sequence length="1098" mass="122691">MQQPSIVINDWFQQFTQFVTSNDTQGLTSLLLPGGWFRNHLIFEWNYRTLHGHEEIKDYLDKHLARTQITNLCLEGPDGIPPGFAFGGHAVEAAFTFETPIMWGRGFVLLQEFQGSWKMLSLYFAAVDLKGHEENTQAPSGYYDDHNKTWMDVYGDERTRIEKDPHVIILGAAQNGLHIGARFRQMNIPTLLLDQTDRVGDVWRQRYSTLTLHTPKPHHTLLYTQFPENWPKWTPKEKVANMLEQYASNQDLVIWNRSTILPTPSYDPATKRWTVEVSKDGEKVTLKPYHIVLAIGTLGKPYVPPLLDEGLFNGPKFHATHYKEHHPFVNKNVIVVGACQTAADICQNLALHNAASVTMVQRSSTIVVSAQYLHDTLLDISYPIGVNQKNADFRTAGGIPYGLLKQLQIAGKDKRIADQKEMLDGLTKAGLNINEGDEGAGQFYRVFERLGGMDIGVADLIKEGRVKIKRGEAERFTSDGLVFKDGSFLQADAVIFATGYEPIKNAILPIFGDDLASKITPVWGINEQYELTRAYTPPGHPGIWWGLGDFVHSRYNSKALGIQIKARLAGISHQMSSPRRVTRQSSKAAESSPLKNVNTPSTSRIFVVNDTPTRPSKRVRSTTTTPRTSGRGRGSQKRVAATTPGSSPLKRTRFITRGLSSEEDDDKDQEEEGDARSEMDDEDDDDPDAQFLSALTEKASNLKGKNLILRNSFDAYFTVSSKAARTSNNVFSELIAPLSSEEYSSLLSKSKADEKYDAELKRIWDGHVKLFPRYVLELDEGFNLLFFGFGSKRSLMNEFAKTVCSKRGHVVIVNGFMPGIGIKELFTRIEEVPGVTELPLTSGILVLEAQARRIYDFFLPQAVRPNQRTASAPLFLIIHNIDSPLLRTSKAKSLLSLLALSPRIHIIASIDHIHAELIWSISESSTRKHIYTEPTSEVPSTRGFAWIWHDMTTMRHYDAELAHLNLGSIRGKSNKVSDKDQEMTESAAKHILLSVNAKAKKLFALLAKTLLASFDEASSPSKKDGKQLQTHAIAYSALFNAARADFIATNDTSFQALLAEFRDHGLVLTTVSGGSDCLWIPLRPDELRSVVEGLNIEQ</sequence>
<name>A0AAV5AQJ4_9AGAM</name>
<dbReference type="Proteomes" id="UP001050691">
    <property type="component" value="Unassembled WGS sequence"/>
</dbReference>
<dbReference type="GO" id="GO:0003688">
    <property type="term" value="F:DNA replication origin binding"/>
    <property type="evidence" value="ECO:0007669"/>
    <property type="project" value="TreeGrafter"/>
</dbReference>
<gene>
    <name evidence="8" type="ORF">Clacol_010046</name>
</gene>
<proteinExistence type="inferred from homology"/>